<dbReference type="EMBL" id="SJPU01000003">
    <property type="protein sequence ID" value="TWU10905.1"/>
    <property type="molecule type" value="Genomic_DNA"/>
</dbReference>
<evidence type="ECO:0000313" key="1">
    <source>
        <dbReference type="EMBL" id="TWU10905.1"/>
    </source>
</evidence>
<accession>A0A5C6BFE4</accession>
<evidence type="ECO:0000313" key="2">
    <source>
        <dbReference type="Proteomes" id="UP000319908"/>
    </source>
</evidence>
<reference evidence="1 2" key="1">
    <citation type="journal article" date="2020" name="Antonie Van Leeuwenhoek">
        <title>Rhodopirellula heiligendammensis sp. nov., Rhodopirellula pilleata sp. nov., and Rhodopirellula solitaria sp. nov. isolated from natural or artificial marine surfaces in Northern Germany and California, USA, and emended description of the genus Rhodopirellula.</title>
        <authorList>
            <person name="Kallscheuer N."/>
            <person name="Wiegand S."/>
            <person name="Jogler M."/>
            <person name="Boedeker C."/>
            <person name="Peeters S.H."/>
            <person name="Rast P."/>
            <person name="Heuer A."/>
            <person name="Jetten M.S.M."/>
            <person name="Rohde M."/>
            <person name="Jogler C."/>
        </authorList>
    </citation>
    <scope>NUCLEOTIDE SEQUENCE [LARGE SCALE GENOMIC DNA]</scope>
    <source>
        <strain evidence="1 2">Poly21</strain>
    </source>
</reference>
<dbReference type="AlphaFoldDB" id="A0A5C6BFE4"/>
<comment type="caution">
    <text evidence="1">The sequence shown here is derived from an EMBL/GenBank/DDBJ whole genome shotgun (WGS) entry which is preliminary data.</text>
</comment>
<name>A0A5C6BFE4_9BACT</name>
<gene>
    <name evidence="1" type="ORF">Poly21_48110</name>
</gene>
<proteinExistence type="predicted"/>
<keyword evidence="2" id="KW-1185">Reference proteome</keyword>
<protein>
    <submittedName>
        <fullName evidence="1">Uncharacterized protein</fullName>
    </submittedName>
</protein>
<organism evidence="1 2">
    <name type="scientific">Allorhodopirellula heiligendammensis</name>
    <dbReference type="NCBI Taxonomy" id="2714739"/>
    <lineage>
        <taxon>Bacteria</taxon>
        <taxon>Pseudomonadati</taxon>
        <taxon>Planctomycetota</taxon>
        <taxon>Planctomycetia</taxon>
        <taxon>Pirellulales</taxon>
        <taxon>Pirellulaceae</taxon>
        <taxon>Allorhodopirellula</taxon>
    </lineage>
</organism>
<sequence length="81" mass="8784">MADVGVSKSLAHLHAPNLIHSQPRHVVFHYLVWRTSTANPIVGSGGGQAALLWSGEEFVLSAGTFARLRRRSRIATAFSCN</sequence>
<dbReference type="Proteomes" id="UP000319908">
    <property type="component" value="Unassembled WGS sequence"/>
</dbReference>